<evidence type="ECO:0000313" key="2">
    <source>
        <dbReference type="EMBL" id="GFF20607.1"/>
    </source>
</evidence>
<reference evidence="2 3" key="1">
    <citation type="submission" date="2020-01" db="EMBL/GenBank/DDBJ databases">
        <title>Aspergillus terreus IFO 6365 whole genome shotgun sequence.</title>
        <authorList>
            <person name="Kanamasa S."/>
            <person name="Takahashi H."/>
        </authorList>
    </citation>
    <scope>NUCLEOTIDE SEQUENCE [LARGE SCALE GENOMIC DNA]</scope>
    <source>
        <strain evidence="2 3">IFO 6365</strain>
    </source>
</reference>
<feature type="region of interest" description="Disordered" evidence="1">
    <location>
        <begin position="1"/>
        <end position="45"/>
    </location>
</feature>
<evidence type="ECO:0000313" key="3">
    <source>
        <dbReference type="Proteomes" id="UP000452235"/>
    </source>
</evidence>
<feature type="compositionally biased region" description="Polar residues" evidence="1">
    <location>
        <begin position="34"/>
        <end position="44"/>
    </location>
</feature>
<gene>
    <name evidence="2" type="ORF">ATEIFO6365_0012036300</name>
</gene>
<keyword evidence="3" id="KW-1185">Reference proteome</keyword>
<dbReference type="EMBL" id="BLJY01000012">
    <property type="protein sequence ID" value="GFF20607.1"/>
    <property type="molecule type" value="Genomic_DNA"/>
</dbReference>
<dbReference type="OrthoDB" id="3886018at2759"/>
<dbReference type="AlphaFoldDB" id="A0A5M3ZFD9"/>
<comment type="caution">
    <text evidence="2">The sequence shown here is derived from an EMBL/GenBank/DDBJ whole genome shotgun (WGS) entry which is preliminary data.</text>
</comment>
<accession>A0A5M3ZFD9</accession>
<dbReference type="Pfam" id="PF15474">
    <property type="entry name" value="MU117"/>
    <property type="match status" value="1"/>
</dbReference>
<dbReference type="InterPro" id="IPR029167">
    <property type="entry name" value="Mug117"/>
</dbReference>
<sequence length="245" mass="26400">MEKSKSSQVQGLQSETHSTFSVSPPQRPRPYRWSKNSYDSTTATPPVFVTAEQPDCATYTTYPGSITPITSTGSPFLPTPIPPTVTTTQADGEVDVFPSQSVDIFQVPGGLQVTQTVGVGPGSTIIPPAPTEINGDNKGSTICRSTGDACDRAYHQFDDDRLYTSYAAYAAEVDTMILQGLTFGKGRCIAQFACEDYGAGMTDKQIKDAVEYLKEAHDAGKCGTTYLSNTCHITLNYCTDCDVRN</sequence>
<protein>
    <submittedName>
        <fullName evidence="2">Uncharacterized protein</fullName>
    </submittedName>
</protein>
<organism evidence="2 3">
    <name type="scientific">Aspergillus terreus</name>
    <dbReference type="NCBI Taxonomy" id="33178"/>
    <lineage>
        <taxon>Eukaryota</taxon>
        <taxon>Fungi</taxon>
        <taxon>Dikarya</taxon>
        <taxon>Ascomycota</taxon>
        <taxon>Pezizomycotina</taxon>
        <taxon>Eurotiomycetes</taxon>
        <taxon>Eurotiomycetidae</taxon>
        <taxon>Eurotiales</taxon>
        <taxon>Aspergillaceae</taxon>
        <taxon>Aspergillus</taxon>
        <taxon>Aspergillus subgen. Circumdati</taxon>
    </lineage>
</organism>
<evidence type="ECO:0000256" key="1">
    <source>
        <dbReference type="SAM" id="MobiDB-lite"/>
    </source>
</evidence>
<feature type="compositionally biased region" description="Polar residues" evidence="1">
    <location>
        <begin position="1"/>
        <end position="24"/>
    </location>
</feature>
<proteinExistence type="predicted"/>
<dbReference type="Proteomes" id="UP000452235">
    <property type="component" value="Unassembled WGS sequence"/>
</dbReference>
<name>A0A5M3ZFD9_ASPTE</name>